<organism evidence="1 2">
    <name type="scientific">Dallia pectoralis</name>
    <name type="common">Alaska blackfish</name>
    <dbReference type="NCBI Taxonomy" id="75939"/>
    <lineage>
        <taxon>Eukaryota</taxon>
        <taxon>Metazoa</taxon>
        <taxon>Chordata</taxon>
        <taxon>Craniata</taxon>
        <taxon>Vertebrata</taxon>
        <taxon>Euteleostomi</taxon>
        <taxon>Actinopterygii</taxon>
        <taxon>Neopterygii</taxon>
        <taxon>Teleostei</taxon>
        <taxon>Protacanthopterygii</taxon>
        <taxon>Esociformes</taxon>
        <taxon>Umbridae</taxon>
        <taxon>Dallia</taxon>
    </lineage>
</organism>
<name>A0ACC2FDI7_DALPE</name>
<protein>
    <submittedName>
        <fullName evidence="1">Uncharacterized protein</fullName>
    </submittedName>
</protein>
<sequence length="94" mass="10000">MLDMCGAYQRNTIPTVSAALDKQGCQRLGSRSPVFLGSRSHLGVETPCGDPCHLGLSLSRPPLIWLAAVAACGRCRFPADSLCHSSSSRSQNLI</sequence>
<gene>
    <name evidence="1" type="ORF">DPEC_G00304370</name>
</gene>
<evidence type="ECO:0000313" key="1">
    <source>
        <dbReference type="EMBL" id="KAJ7989421.1"/>
    </source>
</evidence>
<keyword evidence="2" id="KW-1185">Reference proteome</keyword>
<comment type="caution">
    <text evidence="1">The sequence shown here is derived from an EMBL/GenBank/DDBJ whole genome shotgun (WGS) entry which is preliminary data.</text>
</comment>
<evidence type="ECO:0000313" key="2">
    <source>
        <dbReference type="Proteomes" id="UP001157502"/>
    </source>
</evidence>
<reference evidence="1" key="1">
    <citation type="submission" date="2021-05" db="EMBL/GenBank/DDBJ databases">
        <authorList>
            <person name="Pan Q."/>
            <person name="Jouanno E."/>
            <person name="Zahm M."/>
            <person name="Klopp C."/>
            <person name="Cabau C."/>
            <person name="Louis A."/>
            <person name="Berthelot C."/>
            <person name="Parey E."/>
            <person name="Roest Crollius H."/>
            <person name="Montfort J."/>
            <person name="Robinson-Rechavi M."/>
            <person name="Bouchez O."/>
            <person name="Lampietro C."/>
            <person name="Lopez Roques C."/>
            <person name="Donnadieu C."/>
            <person name="Postlethwait J."/>
            <person name="Bobe J."/>
            <person name="Dillon D."/>
            <person name="Chandos A."/>
            <person name="von Hippel F."/>
            <person name="Guiguen Y."/>
        </authorList>
    </citation>
    <scope>NUCLEOTIDE SEQUENCE</scope>
    <source>
        <strain evidence="1">YG-Jan2019</strain>
    </source>
</reference>
<dbReference type="Proteomes" id="UP001157502">
    <property type="component" value="Chromosome 29"/>
</dbReference>
<dbReference type="EMBL" id="CM055756">
    <property type="protein sequence ID" value="KAJ7989421.1"/>
    <property type="molecule type" value="Genomic_DNA"/>
</dbReference>
<accession>A0ACC2FDI7</accession>
<proteinExistence type="predicted"/>